<dbReference type="Proteomes" id="UP000286598">
    <property type="component" value="Unassembled WGS sequence"/>
</dbReference>
<evidence type="ECO:0000256" key="1">
    <source>
        <dbReference type="SAM" id="SignalP"/>
    </source>
</evidence>
<keyword evidence="3" id="KW-1185">Reference proteome</keyword>
<sequence length="432" mass="47340">MRKALTTGFFAAVSLVAAAQSGTNSPYSQYGLGTLGEQSGGFNRGMNGLGIGFSEHNQVNCLNPASYATIDSLSFIFDAGVSGQITNYSESGVKVNAKNANFEYVIAGFRVAKRLGLSFGLLPYSNIGYSYSNKKPLNSTDGSTTVVYSNNAYSGSGGLHQVYLGAGWSPIKGLAIGVNAAYLWGDYTRSVVNSYTDVYANTLSKYYTAEVHSYKLDFGLQYTQKLTKKDALTLGLTYGLGHKLGADPKCQIISTNAQTAVADTTTHTIGNGLALPHTFGAGLMWNRANRWRIGVDYTLQKWSSVAYPKFDMSTNSYQLASGQFADRHKLTVGGEFCPEERGRNFFKRIHYRMGASYATDYLKIKGQNGPKEYSVSAGFGIPIVNGYNNRSLLNISAQWVRQDSKTFVTENSFRINIGLTFNERWFAKWKME</sequence>
<protein>
    <recommendedName>
        <fullName evidence="4">Aromatic hydrocarbon degradation protein</fullName>
    </recommendedName>
</protein>
<name>A0A415GE93_9BACT</name>
<feature type="signal peptide" evidence="1">
    <location>
        <begin position="1"/>
        <end position="19"/>
    </location>
</feature>
<evidence type="ECO:0008006" key="4">
    <source>
        <dbReference type="Google" id="ProtNLM"/>
    </source>
</evidence>
<keyword evidence="1" id="KW-0732">Signal</keyword>
<dbReference type="SUPFAM" id="SSF56935">
    <property type="entry name" value="Porins"/>
    <property type="match status" value="1"/>
</dbReference>
<gene>
    <name evidence="2" type="ORF">DW060_12550</name>
</gene>
<evidence type="ECO:0000313" key="3">
    <source>
        <dbReference type="Proteomes" id="UP000286598"/>
    </source>
</evidence>
<feature type="chain" id="PRO_5019514914" description="Aromatic hydrocarbon degradation protein" evidence="1">
    <location>
        <begin position="20"/>
        <end position="432"/>
    </location>
</feature>
<proteinExistence type="predicted"/>
<dbReference type="AlphaFoldDB" id="A0A415GE93"/>
<evidence type="ECO:0000313" key="2">
    <source>
        <dbReference type="EMBL" id="RHK47174.1"/>
    </source>
</evidence>
<dbReference type="RefSeq" id="WP_007899958.1">
    <property type="nucleotide sequence ID" value="NZ_CATXAQ010000001.1"/>
</dbReference>
<dbReference type="EMBL" id="QRNO01000097">
    <property type="protein sequence ID" value="RHK47174.1"/>
    <property type="molecule type" value="Genomic_DNA"/>
</dbReference>
<dbReference type="Gene3D" id="2.40.160.60">
    <property type="entry name" value="Outer membrane protein transport protein (OMPP1/FadL/TodX)"/>
    <property type="match status" value="1"/>
</dbReference>
<accession>A0A415GE93</accession>
<reference evidence="2 3" key="1">
    <citation type="submission" date="2018-08" db="EMBL/GenBank/DDBJ databases">
        <title>A genome reference for cultivated species of the human gut microbiota.</title>
        <authorList>
            <person name="Zou Y."/>
            <person name="Xue W."/>
            <person name="Luo G."/>
        </authorList>
    </citation>
    <scope>NUCLEOTIDE SEQUENCE [LARGE SCALE GENOMIC DNA]</scope>
    <source>
        <strain evidence="2 3">AF42-9</strain>
    </source>
</reference>
<organism evidence="2 3">
    <name type="scientific">Leyella stercorea</name>
    <dbReference type="NCBI Taxonomy" id="363265"/>
    <lineage>
        <taxon>Bacteria</taxon>
        <taxon>Pseudomonadati</taxon>
        <taxon>Bacteroidota</taxon>
        <taxon>Bacteroidia</taxon>
        <taxon>Bacteroidales</taxon>
        <taxon>Prevotellaceae</taxon>
        <taxon>Leyella</taxon>
    </lineage>
</organism>
<comment type="caution">
    <text evidence="2">The sequence shown here is derived from an EMBL/GenBank/DDBJ whole genome shotgun (WGS) entry which is preliminary data.</text>
</comment>
<dbReference type="OrthoDB" id="1491239at2"/>
<dbReference type="GeneID" id="78337218"/>